<keyword evidence="1" id="KW-0175">Coiled coil</keyword>
<feature type="coiled-coil region" evidence="1">
    <location>
        <begin position="5"/>
        <end position="39"/>
    </location>
</feature>
<sequence>MQSLIENQSKEIEEKITHIKVLKETMEIKEQIFNDLQAKHNEQANHLHKTKEQLETTTHALKSTAALLQMTEREKEEQSYLVEKHVSTEKELLSQAQTLLNVADTVTTDVNKLQDKISHKRQLEQENEHLGHKFRCNIAKQFQDMENNVTVYSQNFLQFATSMKDKIDSQVKLFKKDIDLLIHHMSNDIVNKEQLEVDDFTKNINNSKFDKLLAYTNESIGQLCNHKIHERDNLRKNIDEIRQNIQAIQEGDGKIMEEQESFKKSFENLWLQFNKLNKNVTENYSNRSATLTRVNEICDSTDTVILNNHHNTVGKNESLQEKIQSNIDILKSDIDHNMIKNQTIAEQIAVEGHNLTDEFQTNINNRCNVLMQNKLHLEDDMKQMEQKFMEDNTSSIGFIENIHHILVQGYNNHVKLVEEKEKKNLQMFTELNNEITKQSKISSDLNDKTTTELHLIQERIGKFFLEDLRHDTPTGLTPARKEYHYPRRLVATSPHERIIQRFREINYRESSDNESENSIKMECIPRFTSQIWICFTDLYYVVEKEPINII</sequence>
<dbReference type="Proteomes" id="UP000036403">
    <property type="component" value="Unassembled WGS sequence"/>
</dbReference>
<dbReference type="PaxDb" id="67767-A0A0J7KCG0"/>
<feature type="coiled-coil region" evidence="1">
    <location>
        <begin position="224"/>
        <end position="251"/>
    </location>
</feature>
<feature type="domain" description="Kinesin-associated microtubule-binding" evidence="2">
    <location>
        <begin position="467"/>
        <end position="506"/>
    </location>
</feature>
<dbReference type="AlphaFoldDB" id="A0A0J7KCG0"/>
<evidence type="ECO:0000313" key="3">
    <source>
        <dbReference type="EMBL" id="KMQ88027.1"/>
    </source>
</evidence>
<dbReference type="OrthoDB" id="3176171at2759"/>
<dbReference type="GO" id="GO:0008017">
    <property type="term" value="F:microtubule binding"/>
    <property type="evidence" value="ECO:0007669"/>
    <property type="project" value="InterPro"/>
</dbReference>
<evidence type="ECO:0000256" key="1">
    <source>
        <dbReference type="SAM" id="Coils"/>
    </source>
</evidence>
<comment type="caution">
    <text evidence="3">The sequence shown here is derived from an EMBL/GenBank/DDBJ whole genome shotgun (WGS) entry which is preliminary data.</text>
</comment>
<evidence type="ECO:0000313" key="4">
    <source>
        <dbReference type="Proteomes" id="UP000036403"/>
    </source>
</evidence>
<accession>A0A0J7KCG0</accession>
<reference evidence="3 4" key="1">
    <citation type="submission" date="2015-04" db="EMBL/GenBank/DDBJ databases">
        <title>Lasius niger genome sequencing.</title>
        <authorList>
            <person name="Konorov E.A."/>
            <person name="Nikitin M.A."/>
            <person name="Kirill M.V."/>
            <person name="Chang P."/>
        </authorList>
    </citation>
    <scope>NUCLEOTIDE SEQUENCE [LARGE SCALE GENOMIC DNA]</scope>
    <source>
        <tissue evidence="3">Whole</tissue>
    </source>
</reference>
<proteinExistence type="predicted"/>
<dbReference type="EMBL" id="LBMM01009562">
    <property type="protein sequence ID" value="KMQ88027.1"/>
    <property type="molecule type" value="Genomic_DNA"/>
</dbReference>
<keyword evidence="4" id="KW-1185">Reference proteome</keyword>
<gene>
    <name evidence="3" type="ORF">RF55_12559</name>
</gene>
<dbReference type="InterPro" id="IPR025901">
    <property type="entry name" value="Kinesin-assoc_MT-bd_dom"/>
</dbReference>
<dbReference type="STRING" id="67767.A0A0J7KCG0"/>
<evidence type="ECO:0000259" key="2">
    <source>
        <dbReference type="Pfam" id="PF13931"/>
    </source>
</evidence>
<dbReference type="Pfam" id="PF13931">
    <property type="entry name" value="Microtub_bind"/>
    <property type="match status" value="1"/>
</dbReference>
<name>A0A0J7KCG0_LASNI</name>
<organism evidence="3 4">
    <name type="scientific">Lasius niger</name>
    <name type="common">Black garden ant</name>
    <dbReference type="NCBI Taxonomy" id="67767"/>
    <lineage>
        <taxon>Eukaryota</taxon>
        <taxon>Metazoa</taxon>
        <taxon>Ecdysozoa</taxon>
        <taxon>Arthropoda</taxon>
        <taxon>Hexapoda</taxon>
        <taxon>Insecta</taxon>
        <taxon>Pterygota</taxon>
        <taxon>Neoptera</taxon>
        <taxon>Endopterygota</taxon>
        <taxon>Hymenoptera</taxon>
        <taxon>Apocrita</taxon>
        <taxon>Aculeata</taxon>
        <taxon>Formicoidea</taxon>
        <taxon>Formicidae</taxon>
        <taxon>Formicinae</taxon>
        <taxon>Lasius</taxon>
        <taxon>Lasius</taxon>
    </lineage>
</organism>
<protein>
    <submittedName>
        <fullName evidence="3">Bipolar kinesin krp-130</fullName>
    </submittedName>
</protein>